<feature type="region of interest" description="Disordered" evidence="1">
    <location>
        <begin position="159"/>
        <end position="195"/>
    </location>
</feature>
<dbReference type="GeneID" id="18935952"/>
<dbReference type="InParanoid" id="F4RZJ7"/>
<evidence type="ECO:0000256" key="1">
    <source>
        <dbReference type="SAM" id="MobiDB-lite"/>
    </source>
</evidence>
<organism evidence="3">
    <name type="scientific">Melampsora larici-populina (strain 98AG31 / pathotype 3-4-7)</name>
    <name type="common">Poplar leaf rust fungus</name>
    <dbReference type="NCBI Taxonomy" id="747676"/>
    <lineage>
        <taxon>Eukaryota</taxon>
        <taxon>Fungi</taxon>
        <taxon>Dikarya</taxon>
        <taxon>Basidiomycota</taxon>
        <taxon>Pucciniomycotina</taxon>
        <taxon>Pucciniomycetes</taxon>
        <taxon>Pucciniales</taxon>
        <taxon>Melampsoraceae</taxon>
        <taxon>Melampsora</taxon>
    </lineage>
</organism>
<reference evidence="3" key="1">
    <citation type="journal article" date="2011" name="Proc. Natl. Acad. Sci. U.S.A.">
        <title>Obligate biotrophy features unraveled by the genomic analysis of rust fungi.</title>
        <authorList>
            <person name="Duplessis S."/>
            <person name="Cuomo C.A."/>
            <person name="Lin Y.-C."/>
            <person name="Aerts A."/>
            <person name="Tisserant E."/>
            <person name="Veneault-Fourrey C."/>
            <person name="Joly D.L."/>
            <person name="Hacquard S."/>
            <person name="Amselem J."/>
            <person name="Cantarel B.L."/>
            <person name="Chiu R."/>
            <person name="Coutinho P.M."/>
            <person name="Feau N."/>
            <person name="Field M."/>
            <person name="Frey P."/>
            <person name="Gelhaye E."/>
            <person name="Goldberg J."/>
            <person name="Grabherr M.G."/>
            <person name="Kodira C.D."/>
            <person name="Kohler A."/>
            <person name="Kuees U."/>
            <person name="Lindquist E.A."/>
            <person name="Lucas S.M."/>
            <person name="Mago R."/>
            <person name="Mauceli E."/>
            <person name="Morin E."/>
            <person name="Murat C."/>
            <person name="Pangilinan J.L."/>
            <person name="Park R."/>
            <person name="Pearson M."/>
            <person name="Quesneville H."/>
            <person name="Rouhier N."/>
            <person name="Sakthikumar S."/>
            <person name="Salamov A.A."/>
            <person name="Schmutz J."/>
            <person name="Selles B."/>
            <person name="Shapiro H."/>
            <person name="Tanguay P."/>
            <person name="Tuskan G.A."/>
            <person name="Henrissat B."/>
            <person name="Van de Peer Y."/>
            <person name="Rouze P."/>
            <person name="Ellis J.G."/>
            <person name="Dodds P.N."/>
            <person name="Schein J.E."/>
            <person name="Zhong S."/>
            <person name="Hamelin R.C."/>
            <person name="Grigoriev I.V."/>
            <person name="Szabo L.J."/>
            <person name="Martin F."/>
        </authorList>
    </citation>
    <scope>NUCLEOTIDE SEQUENCE [LARGE SCALE GENOMIC DNA]</scope>
    <source>
        <strain evidence="3">98AG31 / pathotype 3-4-7</strain>
    </source>
</reference>
<keyword evidence="3" id="KW-1185">Reference proteome</keyword>
<sequence length="359" mass="40129">MDYHLKANDLWPLARFSMDYPLVNHRILSRKYIGIQTFRTNEYLKEPPSFNLTILIYFIESIKSVSIDILNTLQLLINQLDLYFNSSQSVLELSNKLLEVINIRLSLEPQFTIHQLQSRLFLRLSLLSTSPARSPSFYSINIYRYPFFKHTTSIEMAPTTPSAKKNLVHRPQSTSSKKIKPYKAPSRRQSEVISTSTPLLTQALASEILNLDSTGQQTAVNQAKPLADTQDDDVEMANDSNSANNPDSHPVTQSSTASNTLPSSNQTKGKKDDDDDEPSEDDGSGSDSASGDSDDEGGENDDDDANHQSIKVEPTTIEGSDDLEIIGGHIMTEATNIVTRMPFRKSSSHLYSFYTQLNN</sequence>
<dbReference type="AlphaFoldDB" id="F4RZJ7"/>
<accession>F4RZJ7</accession>
<dbReference type="RefSeq" id="XP_007414502.1">
    <property type="nucleotide sequence ID" value="XM_007414440.1"/>
</dbReference>
<dbReference type="EMBL" id="GL883132">
    <property type="protein sequence ID" value="EGG02245.1"/>
    <property type="molecule type" value="Genomic_DNA"/>
</dbReference>
<evidence type="ECO:0000313" key="3">
    <source>
        <dbReference type="Proteomes" id="UP000001072"/>
    </source>
</evidence>
<gene>
    <name evidence="2" type="ORF">MELLADRAFT_91574</name>
</gene>
<dbReference type="HOGENOM" id="CLU_771792_0_0_1"/>
<feature type="region of interest" description="Disordered" evidence="1">
    <location>
        <begin position="233"/>
        <end position="321"/>
    </location>
</feature>
<evidence type="ECO:0000313" key="2">
    <source>
        <dbReference type="EMBL" id="EGG02245.1"/>
    </source>
</evidence>
<feature type="compositionally biased region" description="Low complexity" evidence="1">
    <location>
        <begin position="237"/>
        <end position="248"/>
    </location>
</feature>
<name>F4RZJ7_MELLP</name>
<dbReference type="VEuPathDB" id="FungiDB:MELLADRAFT_91574"/>
<dbReference type="KEGG" id="mlr:MELLADRAFT_91574"/>
<feature type="compositionally biased region" description="Polar residues" evidence="1">
    <location>
        <begin position="250"/>
        <end position="267"/>
    </location>
</feature>
<protein>
    <submittedName>
        <fullName evidence="2">Uncharacterized protein</fullName>
    </submittedName>
</protein>
<feature type="compositionally biased region" description="Acidic residues" evidence="1">
    <location>
        <begin position="292"/>
        <end position="304"/>
    </location>
</feature>
<dbReference type="Proteomes" id="UP000001072">
    <property type="component" value="Unassembled WGS sequence"/>
</dbReference>
<proteinExistence type="predicted"/>
<feature type="compositionally biased region" description="Acidic residues" evidence="1">
    <location>
        <begin position="273"/>
        <end position="284"/>
    </location>
</feature>